<dbReference type="GeneTree" id="ENSGT00390000004110"/>
<proteinExistence type="predicted"/>
<dbReference type="Ensembl" id="ENSBIXT00005041123.1">
    <property type="protein sequence ID" value="ENSBIXP00005044128.1"/>
    <property type="gene ID" value="ENSBIXG00005027912.1"/>
</dbReference>
<protein>
    <submittedName>
        <fullName evidence="1">Magnesium dependent phosphatase 1</fullName>
    </submittedName>
</protein>
<dbReference type="InterPro" id="IPR010036">
    <property type="entry name" value="MDP_1_eu_arc"/>
</dbReference>
<dbReference type="AlphaFoldDB" id="A0A4W2IPG3"/>
<reference evidence="1" key="2">
    <citation type="submission" date="2025-08" db="UniProtKB">
        <authorList>
            <consortium name="Ensembl"/>
        </authorList>
    </citation>
    <scope>IDENTIFICATION</scope>
</reference>
<dbReference type="InterPro" id="IPR036412">
    <property type="entry name" value="HAD-like_sf"/>
</dbReference>
<dbReference type="Gene3D" id="3.40.50.1000">
    <property type="entry name" value="HAD superfamily/HAD-like"/>
    <property type="match status" value="2"/>
</dbReference>
<name>A0A4W2IPG3_BOBOX</name>
<dbReference type="Proteomes" id="UP000429181">
    <property type="component" value="Chromosome 10"/>
</dbReference>
<dbReference type="PANTHER" id="PTHR17901:SF14">
    <property type="entry name" value="MAGNESIUM-DEPENDENT PHOSPHATASE 1"/>
    <property type="match status" value="1"/>
</dbReference>
<dbReference type="Pfam" id="PF12689">
    <property type="entry name" value="Acid_PPase"/>
    <property type="match status" value="1"/>
</dbReference>
<evidence type="ECO:0000313" key="1">
    <source>
        <dbReference type="Ensembl" id="ENSBIXP00005044128.1"/>
    </source>
</evidence>
<dbReference type="InterPro" id="IPR023214">
    <property type="entry name" value="HAD_sf"/>
</dbReference>
<reference evidence="1 2" key="1">
    <citation type="submission" date="2018-11" db="EMBL/GenBank/DDBJ databases">
        <title>Haplotype-resolved cattle genomes.</title>
        <authorList>
            <person name="Low W.Y."/>
            <person name="Tearle R."/>
            <person name="Bickhart D.M."/>
            <person name="Rosen B.D."/>
            <person name="Koren S."/>
            <person name="Rhie A."/>
            <person name="Hiendleder S."/>
            <person name="Phillippy A.M."/>
            <person name="Smith T.P.L."/>
            <person name="Williams J.L."/>
        </authorList>
    </citation>
    <scope>NUCLEOTIDE SEQUENCE [LARGE SCALE GENOMIC DNA]</scope>
</reference>
<dbReference type="GO" id="GO:0003993">
    <property type="term" value="F:acid phosphatase activity"/>
    <property type="evidence" value="ECO:0007669"/>
    <property type="project" value="TreeGrafter"/>
</dbReference>
<evidence type="ECO:0000313" key="2">
    <source>
        <dbReference type="Proteomes" id="UP000429181"/>
    </source>
</evidence>
<gene>
    <name evidence="1" type="primary">MDP1</name>
</gene>
<sequence>MARLPKLAVFDLDYTLWPFWVDTHVDPPFHKSRTGEVEGANQLLELFDLVRYFVHREIYPGSKVMHFERLQRKTGVPFSQMIFFDDEKRNIVDVSKLGTKWCYLHSCPAWNEPSNPNSRIRCIHKGPSWTLRSSHLRHRTERKSGGHFQVHL</sequence>
<dbReference type="SUPFAM" id="SSF56784">
    <property type="entry name" value="HAD-like"/>
    <property type="match status" value="1"/>
</dbReference>
<dbReference type="PANTHER" id="PTHR17901">
    <property type="entry name" value="MAGNESIUM-DEPENDENT PHOSPHATASE 1 MDP1"/>
    <property type="match status" value="1"/>
</dbReference>
<accession>A0A4W2IPG3</accession>
<organism evidence="1 2">
    <name type="scientific">Bos indicus x Bos taurus</name>
    <name type="common">Hybrid cattle</name>
    <dbReference type="NCBI Taxonomy" id="30522"/>
    <lineage>
        <taxon>Eukaryota</taxon>
        <taxon>Metazoa</taxon>
        <taxon>Chordata</taxon>
        <taxon>Craniata</taxon>
        <taxon>Vertebrata</taxon>
        <taxon>Euteleostomi</taxon>
        <taxon>Mammalia</taxon>
        <taxon>Eutheria</taxon>
        <taxon>Laurasiatheria</taxon>
        <taxon>Artiodactyla</taxon>
        <taxon>Ruminantia</taxon>
        <taxon>Pecora</taxon>
        <taxon>Bovidae</taxon>
        <taxon>Bovinae</taxon>
        <taxon>Bos</taxon>
    </lineage>
</organism>